<dbReference type="RefSeq" id="WP_158863648.1">
    <property type="nucleotide sequence ID" value="NZ_CP046401.1"/>
</dbReference>
<feature type="chain" id="PRO_5026261604" evidence="2">
    <location>
        <begin position="20"/>
        <end position="190"/>
    </location>
</feature>
<dbReference type="AlphaFoldDB" id="A0A6I6JS76"/>
<evidence type="ECO:0000313" key="5">
    <source>
        <dbReference type="Proteomes" id="UP000428260"/>
    </source>
</evidence>
<dbReference type="KEGG" id="mcos:GM418_04680"/>
<dbReference type="InterPro" id="IPR000868">
    <property type="entry name" value="Isochorismatase-like_dom"/>
</dbReference>
<dbReference type="PANTHER" id="PTHR43540">
    <property type="entry name" value="PEROXYUREIDOACRYLATE/UREIDOACRYLATE AMIDOHYDROLASE-RELATED"/>
    <property type="match status" value="1"/>
</dbReference>
<evidence type="ECO:0000259" key="3">
    <source>
        <dbReference type="Pfam" id="PF00857"/>
    </source>
</evidence>
<feature type="domain" description="Isochorismatase-like" evidence="3">
    <location>
        <begin position="25"/>
        <end position="157"/>
    </location>
</feature>
<dbReference type="EMBL" id="CP046401">
    <property type="protein sequence ID" value="QGY42977.1"/>
    <property type="molecule type" value="Genomic_DNA"/>
</dbReference>
<feature type="signal peptide" evidence="2">
    <location>
        <begin position="1"/>
        <end position="19"/>
    </location>
</feature>
<keyword evidence="2" id="KW-0732">Signal</keyword>
<dbReference type="CDD" id="cd01014">
    <property type="entry name" value="nicotinamidase_related"/>
    <property type="match status" value="1"/>
</dbReference>
<organism evidence="4 5">
    <name type="scientific">Maribellus comscasis</name>
    <dbReference type="NCBI Taxonomy" id="2681766"/>
    <lineage>
        <taxon>Bacteria</taxon>
        <taxon>Pseudomonadati</taxon>
        <taxon>Bacteroidota</taxon>
        <taxon>Bacteroidia</taxon>
        <taxon>Marinilabiliales</taxon>
        <taxon>Prolixibacteraceae</taxon>
        <taxon>Maribellus</taxon>
    </lineage>
</organism>
<evidence type="ECO:0000256" key="2">
    <source>
        <dbReference type="SAM" id="SignalP"/>
    </source>
</evidence>
<accession>A0A6I6JS76</accession>
<protein>
    <submittedName>
        <fullName evidence="4">Isochorismatase family protein</fullName>
    </submittedName>
</protein>
<dbReference type="InterPro" id="IPR050272">
    <property type="entry name" value="Isochorismatase-like_hydrls"/>
</dbReference>
<name>A0A6I6JS76_9BACT</name>
<evidence type="ECO:0000313" key="4">
    <source>
        <dbReference type="EMBL" id="QGY42977.1"/>
    </source>
</evidence>
<dbReference type="InterPro" id="IPR036380">
    <property type="entry name" value="Isochorismatase-like_sf"/>
</dbReference>
<reference evidence="4 5" key="1">
    <citation type="submission" date="2019-11" db="EMBL/GenBank/DDBJ databases">
        <authorList>
            <person name="Zheng R.K."/>
            <person name="Sun C.M."/>
        </authorList>
    </citation>
    <scope>NUCLEOTIDE SEQUENCE [LARGE SCALE GENOMIC DNA]</scope>
    <source>
        <strain evidence="4 5">WC007</strain>
    </source>
</reference>
<evidence type="ECO:0000256" key="1">
    <source>
        <dbReference type="ARBA" id="ARBA00022801"/>
    </source>
</evidence>
<gene>
    <name evidence="4" type="ORF">GM418_04680</name>
</gene>
<dbReference type="Proteomes" id="UP000428260">
    <property type="component" value="Chromosome"/>
</dbReference>
<dbReference type="SUPFAM" id="SSF52499">
    <property type="entry name" value="Isochorismatase-like hydrolases"/>
    <property type="match status" value="1"/>
</dbReference>
<dbReference type="Pfam" id="PF00857">
    <property type="entry name" value="Isochorismatase"/>
    <property type="match status" value="1"/>
</dbReference>
<sequence length="190" mass="21028">MKFLTLSILMILSGTILTAQQIDSTALIIIDIQDFYFPGGASELVEPEKAADQAAVLLDHFRKKNGLVVHVKHLFEPGGDINKRVKPVDGEKIFSKKEVNAFLNTGLNDYLKANHIKNVVLCGMQTHMCLEAGARAAHDYGYACTVIEDACATRDLTFEGVTVEAKDVHFSTLATLRNYAKIIKLEDYLK</sequence>
<dbReference type="Gene3D" id="3.40.50.850">
    <property type="entry name" value="Isochorismatase-like"/>
    <property type="match status" value="1"/>
</dbReference>
<keyword evidence="1" id="KW-0378">Hydrolase</keyword>
<dbReference type="GO" id="GO:0016787">
    <property type="term" value="F:hydrolase activity"/>
    <property type="evidence" value="ECO:0007669"/>
    <property type="project" value="UniProtKB-KW"/>
</dbReference>
<proteinExistence type="predicted"/>
<dbReference type="PANTHER" id="PTHR43540:SF1">
    <property type="entry name" value="ISOCHORISMATASE HYDROLASE"/>
    <property type="match status" value="1"/>
</dbReference>
<keyword evidence="5" id="KW-1185">Reference proteome</keyword>